<evidence type="ECO:0000313" key="4">
    <source>
        <dbReference type="Proteomes" id="UP000472262"/>
    </source>
</evidence>
<accession>A0A672R6J1</accession>
<dbReference type="Ensembl" id="ENSSGRT00000089576.1">
    <property type="protein sequence ID" value="ENSSGRP00000084114.1"/>
    <property type="gene ID" value="ENSSGRG00000042467.1"/>
</dbReference>
<organism evidence="3 4">
    <name type="scientific">Sinocyclocheilus grahami</name>
    <name type="common">Dianchi golden-line fish</name>
    <name type="synonym">Barbus grahami</name>
    <dbReference type="NCBI Taxonomy" id="75366"/>
    <lineage>
        <taxon>Eukaryota</taxon>
        <taxon>Metazoa</taxon>
        <taxon>Chordata</taxon>
        <taxon>Craniata</taxon>
        <taxon>Vertebrata</taxon>
        <taxon>Euteleostomi</taxon>
        <taxon>Actinopterygii</taxon>
        <taxon>Neopterygii</taxon>
        <taxon>Teleostei</taxon>
        <taxon>Ostariophysi</taxon>
        <taxon>Cypriniformes</taxon>
        <taxon>Cyprinidae</taxon>
        <taxon>Cyprininae</taxon>
        <taxon>Sinocyclocheilus</taxon>
    </lineage>
</organism>
<reference evidence="3" key="1">
    <citation type="submission" date="2025-08" db="UniProtKB">
        <authorList>
            <consortium name="Ensembl"/>
        </authorList>
    </citation>
    <scope>IDENTIFICATION</scope>
</reference>
<dbReference type="SUPFAM" id="SSF57256">
    <property type="entry name" value="Elafin-like"/>
    <property type="match status" value="1"/>
</dbReference>
<dbReference type="Proteomes" id="UP000472262">
    <property type="component" value="Unassembled WGS sequence"/>
</dbReference>
<proteinExistence type="predicted"/>
<sequence>MKYLGLFIFLIFKCSEAFSEVSVSCVCVTEKPGVCPSKNLRIGVCAEICSHDSDCPNDEKCCSNGCGCQCMAPYRGICYIGVWVMLLFICNRNLNICNNVKLFKLTR</sequence>
<name>A0A672R6J1_SINGR</name>
<dbReference type="InterPro" id="IPR036645">
    <property type="entry name" value="Elafin-like_sf"/>
</dbReference>
<dbReference type="SMART" id="SM00217">
    <property type="entry name" value="WAP"/>
    <property type="match status" value="1"/>
</dbReference>
<feature type="domain" description="WAP" evidence="2">
    <location>
        <begin position="28"/>
        <end position="74"/>
    </location>
</feature>
<reference evidence="3" key="2">
    <citation type="submission" date="2025-09" db="UniProtKB">
        <authorList>
            <consortium name="Ensembl"/>
        </authorList>
    </citation>
    <scope>IDENTIFICATION</scope>
</reference>
<dbReference type="GO" id="GO:0005576">
    <property type="term" value="C:extracellular region"/>
    <property type="evidence" value="ECO:0007669"/>
    <property type="project" value="InterPro"/>
</dbReference>
<evidence type="ECO:0000259" key="2">
    <source>
        <dbReference type="PROSITE" id="PS51390"/>
    </source>
</evidence>
<dbReference type="PROSITE" id="PS51390">
    <property type="entry name" value="WAP"/>
    <property type="match status" value="1"/>
</dbReference>
<dbReference type="Pfam" id="PF00095">
    <property type="entry name" value="WAP"/>
    <property type="match status" value="1"/>
</dbReference>
<feature type="chain" id="PRO_5045980318" description="WAP domain-containing protein" evidence="1">
    <location>
        <begin position="18"/>
        <end position="107"/>
    </location>
</feature>
<dbReference type="InterPro" id="IPR008197">
    <property type="entry name" value="WAP_dom"/>
</dbReference>
<dbReference type="InParanoid" id="A0A672R6J1"/>
<keyword evidence="1" id="KW-0732">Signal</keyword>
<evidence type="ECO:0000313" key="3">
    <source>
        <dbReference type="Ensembl" id="ENSSGRP00000084114.1"/>
    </source>
</evidence>
<dbReference type="AlphaFoldDB" id="A0A672R6J1"/>
<dbReference type="PRINTS" id="PR00003">
    <property type="entry name" value="4DISULPHCORE"/>
</dbReference>
<dbReference type="GO" id="GO:0030414">
    <property type="term" value="F:peptidase inhibitor activity"/>
    <property type="evidence" value="ECO:0007669"/>
    <property type="project" value="InterPro"/>
</dbReference>
<feature type="signal peptide" evidence="1">
    <location>
        <begin position="1"/>
        <end position="17"/>
    </location>
</feature>
<keyword evidence="4" id="KW-1185">Reference proteome</keyword>
<protein>
    <recommendedName>
        <fullName evidence="2">WAP domain-containing protein</fullName>
    </recommendedName>
</protein>
<dbReference type="Gene3D" id="4.10.75.10">
    <property type="entry name" value="Elafin-like"/>
    <property type="match status" value="1"/>
</dbReference>
<evidence type="ECO:0000256" key="1">
    <source>
        <dbReference type="SAM" id="SignalP"/>
    </source>
</evidence>
<dbReference type="CDD" id="cd00199">
    <property type="entry name" value="WAP"/>
    <property type="match status" value="1"/>
</dbReference>